<dbReference type="RefSeq" id="WP_181761111.1">
    <property type="nucleotide sequence ID" value="NZ_BMCR01000011.1"/>
</dbReference>
<dbReference type="GO" id="GO:0016491">
    <property type="term" value="F:oxidoreductase activity"/>
    <property type="evidence" value="ECO:0007669"/>
    <property type="project" value="InterPro"/>
</dbReference>
<dbReference type="PANTHER" id="PTHR42686:SF1">
    <property type="entry name" value="GH17980P-RELATED"/>
    <property type="match status" value="1"/>
</dbReference>
<evidence type="ECO:0000259" key="1">
    <source>
        <dbReference type="Pfam" id="PF00248"/>
    </source>
</evidence>
<sequence length="334" mass="35576">MIAKTPVGRTGLELTELGLGAASLAGIFTPVPEGDARATLKAARDAGIAYVDTAPFYGHGLSERLVGDALRGDPGYVLSTKVGRLLRPGTAADPGAWVTALPFTPVYDYSYEGVMRSFEASLQRLGLDRIDILYMHDIGNLTHGPEAGPALFRIAMEGGYRALDELRRSGAIRAIGLGVNEREVCRAALDHGDWDLFLLAGRYTLLEQAPLDDLFPACAAAGTDIVIGGPFNSGVLVGGDTFDYGAVPETIAARVRTMTEICRAHDVPLPAAALQFCRAHPLVRSTIPGPRSPSELADILTWWHTPVPPALWRDLKAAGVLRADAPVPEEESVS</sequence>
<reference evidence="2 3" key="2">
    <citation type="submission" date="2020-08" db="EMBL/GenBank/DDBJ databases">
        <title>Stappia taiwanensis sp. nov., isolated from a coastal thermal spring.</title>
        <authorList>
            <person name="Kampfer P."/>
        </authorList>
    </citation>
    <scope>NUCLEOTIDE SEQUENCE [LARGE SCALE GENOMIC DNA]</scope>
    <source>
        <strain evidence="2 3">DSM 23284</strain>
    </source>
</reference>
<dbReference type="InterPro" id="IPR036812">
    <property type="entry name" value="NAD(P)_OxRdtase_dom_sf"/>
</dbReference>
<dbReference type="Proteomes" id="UP000559404">
    <property type="component" value="Unassembled WGS sequence"/>
</dbReference>
<dbReference type="EMBL" id="JACEON010000014">
    <property type="protein sequence ID" value="MBA4612915.1"/>
    <property type="molecule type" value="Genomic_DNA"/>
</dbReference>
<dbReference type="InterPro" id="IPR020471">
    <property type="entry name" value="AKR"/>
</dbReference>
<dbReference type="AlphaFoldDB" id="A0A838XR22"/>
<keyword evidence="3" id="KW-1185">Reference proteome</keyword>
<comment type="caution">
    <text evidence="2">The sequence shown here is derived from an EMBL/GenBank/DDBJ whole genome shotgun (WGS) entry which is preliminary data.</text>
</comment>
<protein>
    <submittedName>
        <fullName evidence="2">Aldo/keto reductase</fullName>
    </submittedName>
</protein>
<dbReference type="Pfam" id="PF00248">
    <property type="entry name" value="Aldo_ket_red"/>
    <property type="match status" value="1"/>
</dbReference>
<organism evidence="2 3">
    <name type="scientific">Stappia taiwanensis</name>
    <dbReference type="NCBI Taxonomy" id="992267"/>
    <lineage>
        <taxon>Bacteria</taxon>
        <taxon>Pseudomonadati</taxon>
        <taxon>Pseudomonadota</taxon>
        <taxon>Alphaproteobacteria</taxon>
        <taxon>Hyphomicrobiales</taxon>
        <taxon>Stappiaceae</taxon>
        <taxon>Stappia</taxon>
    </lineage>
</organism>
<dbReference type="SUPFAM" id="SSF51430">
    <property type="entry name" value="NAD(P)-linked oxidoreductase"/>
    <property type="match status" value="1"/>
</dbReference>
<feature type="domain" description="NADP-dependent oxidoreductase" evidence="1">
    <location>
        <begin position="16"/>
        <end position="316"/>
    </location>
</feature>
<evidence type="ECO:0000313" key="3">
    <source>
        <dbReference type="Proteomes" id="UP000559404"/>
    </source>
</evidence>
<accession>A0A838XR22</accession>
<gene>
    <name evidence="2" type="ORF">H1W37_14725</name>
</gene>
<reference evidence="2 3" key="1">
    <citation type="submission" date="2020-07" db="EMBL/GenBank/DDBJ databases">
        <authorList>
            <person name="Li M."/>
        </authorList>
    </citation>
    <scope>NUCLEOTIDE SEQUENCE [LARGE SCALE GENOMIC DNA]</scope>
    <source>
        <strain evidence="2 3">DSM 23284</strain>
    </source>
</reference>
<evidence type="ECO:0000313" key="2">
    <source>
        <dbReference type="EMBL" id="MBA4612915.1"/>
    </source>
</evidence>
<dbReference type="PANTHER" id="PTHR42686">
    <property type="entry name" value="GH17980P-RELATED"/>
    <property type="match status" value="1"/>
</dbReference>
<dbReference type="GO" id="GO:0005829">
    <property type="term" value="C:cytosol"/>
    <property type="evidence" value="ECO:0007669"/>
    <property type="project" value="TreeGrafter"/>
</dbReference>
<dbReference type="InterPro" id="IPR023210">
    <property type="entry name" value="NADP_OxRdtase_dom"/>
</dbReference>
<dbReference type="Gene3D" id="3.20.20.100">
    <property type="entry name" value="NADP-dependent oxidoreductase domain"/>
    <property type="match status" value="1"/>
</dbReference>
<name>A0A838XR22_9HYPH</name>
<proteinExistence type="predicted"/>